<comment type="caution">
    <text evidence="1">The sequence shown here is derived from an EMBL/GenBank/DDBJ whole genome shotgun (WGS) entry which is preliminary data.</text>
</comment>
<accession>A0A916JDS6</accession>
<dbReference type="Proteomes" id="UP000680038">
    <property type="component" value="Unassembled WGS sequence"/>
</dbReference>
<evidence type="ECO:0000313" key="2">
    <source>
        <dbReference type="Proteomes" id="UP000680038"/>
    </source>
</evidence>
<keyword evidence="2" id="KW-1185">Reference proteome</keyword>
<protein>
    <submittedName>
        <fullName evidence="1">Uncharacterized protein</fullName>
    </submittedName>
</protein>
<sequence>MEVTFVLSLRQRQDTKNEMTMKNSIKSIIAVAALSTTIVFTSFAEGNKVTDAKNLLPVSIPVVESPAPEKTKQATELKTYSPAQKAAIVELKFEKNSK</sequence>
<proteinExistence type="predicted"/>
<evidence type="ECO:0000313" key="1">
    <source>
        <dbReference type="EMBL" id="CAG5005381.1"/>
    </source>
</evidence>
<reference evidence="1" key="1">
    <citation type="submission" date="2021-04" db="EMBL/GenBank/DDBJ databases">
        <authorList>
            <person name="Rodrigo-Torres L."/>
            <person name="Arahal R. D."/>
            <person name="Lucena T."/>
        </authorList>
    </citation>
    <scope>NUCLEOTIDE SEQUENCE</scope>
    <source>
        <strain evidence="1">CECT 9275</strain>
    </source>
</reference>
<organism evidence="1 2">
    <name type="scientific">Dyadobacter helix</name>
    <dbReference type="NCBI Taxonomy" id="2822344"/>
    <lineage>
        <taxon>Bacteria</taxon>
        <taxon>Pseudomonadati</taxon>
        <taxon>Bacteroidota</taxon>
        <taxon>Cytophagia</taxon>
        <taxon>Cytophagales</taxon>
        <taxon>Spirosomataceae</taxon>
        <taxon>Dyadobacter</taxon>
    </lineage>
</organism>
<name>A0A916JDS6_9BACT</name>
<gene>
    <name evidence="1" type="ORF">DYBT9275_03571</name>
</gene>
<dbReference type="EMBL" id="CAJRAF010000002">
    <property type="protein sequence ID" value="CAG5005381.1"/>
    <property type="molecule type" value="Genomic_DNA"/>
</dbReference>
<dbReference type="AlphaFoldDB" id="A0A916JDS6"/>